<evidence type="ECO:0000313" key="2">
    <source>
        <dbReference type="Proteomes" id="UP001280121"/>
    </source>
</evidence>
<comment type="caution">
    <text evidence="1">The sequence shown here is derived from an EMBL/GenBank/DDBJ whole genome shotgun (WGS) entry which is preliminary data.</text>
</comment>
<evidence type="ECO:0000313" key="1">
    <source>
        <dbReference type="EMBL" id="KAK2662012.1"/>
    </source>
</evidence>
<dbReference type="PANTHER" id="PTHR46740">
    <property type="entry name" value="PROTEIN DYAD"/>
    <property type="match status" value="1"/>
</dbReference>
<dbReference type="Proteomes" id="UP001280121">
    <property type="component" value="Unassembled WGS sequence"/>
</dbReference>
<dbReference type="AlphaFoldDB" id="A0AAD9XMP9"/>
<dbReference type="GO" id="GO:0007131">
    <property type="term" value="P:reciprocal meiotic recombination"/>
    <property type="evidence" value="ECO:0007669"/>
    <property type="project" value="InterPro"/>
</dbReference>
<name>A0AAD9XMP9_9ROSI</name>
<accession>A0AAD9XMP9</accession>
<reference evidence="1" key="1">
    <citation type="journal article" date="2023" name="Plant J.">
        <title>Genome sequences and population genomics provide insights into the demographic history, inbreeding, and mutation load of two 'living fossil' tree species of Dipteronia.</title>
        <authorList>
            <person name="Feng Y."/>
            <person name="Comes H.P."/>
            <person name="Chen J."/>
            <person name="Zhu S."/>
            <person name="Lu R."/>
            <person name="Zhang X."/>
            <person name="Li P."/>
            <person name="Qiu J."/>
            <person name="Olsen K.M."/>
            <person name="Qiu Y."/>
        </authorList>
    </citation>
    <scope>NUCLEOTIDE SEQUENCE</scope>
    <source>
        <strain evidence="1">KIB01</strain>
    </source>
</reference>
<proteinExistence type="predicted"/>
<dbReference type="GO" id="GO:0051177">
    <property type="term" value="P:meiotic sister chromatid cohesion"/>
    <property type="evidence" value="ECO:0007669"/>
    <property type="project" value="InterPro"/>
</dbReference>
<sequence length="120" mass="13783">MEYWLESADLVNIRKYARVQDPYSTPPPCWSPDGNPTEDPVCAIEDIVKMSMDMQDLLSNKHEDDMAILTTPTSCFTSQTLEHDSFLLPMKKMHTNLMNKKAKVEEQLMEISHSLFGMEV</sequence>
<gene>
    <name evidence="1" type="ORF">Ddye_000586</name>
</gene>
<protein>
    <submittedName>
        <fullName evidence="1">Uncharacterized protein</fullName>
    </submittedName>
</protein>
<organism evidence="1 2">
    <name type="scientific">Dipteronia dyeriana</name>
    <dbReference type="NCBI Taxonomy" id="168575"/>
    <lineage>
        <taxon>Eukaryota</taxon>
        <taxon>Viridiplantae</taxon>
        <taxon>Streptophyta</taxon>
        <taxon>Embryophyta</taxon>
        <taxon>Tracheophyta</taxon>
        <taxon>Spermatophyta</taxon>
        <taxon>Magnoliopsida</taxon>
        <taxon>eudicotyledons</taxon>
        <taxon>Gunneridae</taxon>
        <taxon>Pentapetalae</taxon>
        <taxon>rosids</taxon>
        <taxon>malvids</taxon>
        <taxon>Sapindales</taxon>
        <taxon>Sapindaceae</taxon>
        <taxon>Hippocastanoideae</taxon>
        <taxon>Acereae</taxon>
        <taxon>Dipteronia</taxon>
    </lineage>
</organism>
<dbReference type="InterPro" id="IPR044221">
    <property type="entry name" value="DYAD/AMEIOTIC1"/>
</dbReference>
<keyword evidence="2" id="KW-1185">Reference proteome</keyword>
<dbReference type="EMBL" id="JANJYI010000001">
    <property type="protein sequence ID" value="KAK2662012.1"/>
    <property type="molecule type" value="Genomic_DNA"/>
</dbReference>
<dbReference type="PANTHER" id="PTHR46740:SF2">
    <property type="entry name" value="PROTEIN DYAD"/>
    <property type="match status" value="1"/>
</dbReference>